<keyword evidence="4" id="KW-1185">Reference proteome</keyword>
<comment type="similarity">
    <text evidence="1">Belongs to the NAD(P)-dependent epimerase/dehydratase family.</text>
</comment>
<evidence type="ECO:0000313" key="3">
    <source>
        <dbReference type="EMBL" id="KAB2346163.1"/>
    </source>
</evidence>
<reference evidence="3 4" key="1">
    <citation type="submission" date="2019-09" db="EMBL/GenBank/DDBJ databases">
        <title>Actinomadura physcomitrii sp. nov., a novel actinomycete isolated from moss [Physcomitrium sphaericum (Ludw) Fuernr].</title>
        <authorList>
            <person name="Zhuang X."/>
            <person name="Liu C."/>
        </authorList>
    </citation>
    <scope>NUCLEOTIDE SEQUENCE [LARGE SCALE GENOMIC DNA]</scope>
    <source>
        <strain evidence="3 4">HMC1</strain>
    </source>
</reference>
<evidence type="ECO:0000259" key="2">
    <source>
        <dbReference type="Pfam" id="PF01370"/>
    </source>
</evidence>
<dbReference type="PANTHER" id="PTHR43000">
    <property type="entry name" value="DTDP-D-GLUCOSE 4,6-DEHYDRATASE-RELATED"/>
    <property type="match status" value="1"/>
</dbReference>
<dbReference type="Proteomes" id="UP000468735">
    <property type="component" value="Unassembled WGS sequence"/>
</dbReference>
<proteinExistence type="inferred from homology"/>
<dbReference type="Gene3D" id="3.40.50.720">
    <property type="entry name" value="NAD(P)-binding Rossmann-like Domain"/>
    <property type="match status" value="1"/>
</dbReference>
<dbReference type="EMBL" id="WBMT01000012">
    <property type="protein sequence ID" value="KAB2346163.1"/>
    <property type="molecule type" value="Genomic_DNA"/>
</dbReference>
<gene>
    <name evidence="3" type="ORF">F8566_26100</name>
</gene>
<dbReference type="Pfam" id="PF01370">
    <property type="entry name" value="Epimerase"/>
    <property type="match status" value="1"/>
</dbReference>
<name>A0A6H9YZZ6_9ACTN</name>
<accession>A0A6H9YZZ6</accession>
<evidence type="ECO:0000313" key="4">
    <source>
        <dbReference type="Proteomes" id="UP000468735"/>
    </source>
</evidence>
<dbReference type="RefSeq" id="WP_151564341.1">
    <property type="nucleotide sequence ID" value="NZ_WBMT01000012.1"/>
</dbReference>
<evidence type="ECO:0000256" key="1">
    <source>
        <dbReference type="ARBA" id="ARBA00007637"/>
    </source>
</evidence>
<protein>
    <submittedName>
        <fullName evidence="3">SDR family NAD(P)-dependent oxidoreductase</fullName>
    </submittedName>
</protein>
<dbReference type="OrthoDB" id="3505012at2"/>
<dbReference type="AlphaFoldDB" id="A0A6H9YZZ6"/>
<dbReference type="SUPFAM" id="SSF51735">
    <property type="entry name" value="NAD(P)-binding Rossmann-fold domains"/>
    <property type="match status" value="1"/>
</dbReference>
<organism evidence="3 4">
    <name type="scientific">Actinomadura rudentiformis</name>
    <dbReference type="NCBI Taxonomy" id="359158"/>
    <lineage>
        <taxon>Bacteria</taxon>
        <taxon>Bacillati</taxon>
        <taxon>Actinomycetota</taxon>
        <taxon>Actinomycetes</taxon>
        <taxon>Streptosporangiales</taxon>
        <taxon>Thermomonosporaceae</taxon>
        <taxon>Actinomadura</taxon>
    </lineage>
</organism>
<comment type="caution">
    <text evidence="3">The sequence shown here is derived from an EMBL/GenBank/DDBJ whole genome shotgun (WGS) entry which is preliminary data.</text>
</comment>
<dbReference type="InterPro" id="IPR001509">
    <property type="entry name" value="Epimerase_deHydtase"/>
</dbReference>
<feature type="domain" description="NAD-dependent epimerase/dehydratase" evidence="2">
    <location>
        <begin position="11"/>
        <end position="255"/>
    </location>
</feature>
<sequence>MPNGSWAGKTVVVTGGAGFIGSHIVEQLLEREASVICLYRRDRRGVLAQLPDSSRLRTAQLDLRDEDALSAVFELARGGVDAFFHCAAVSGSVEFRRDHSGQILDTNMRVTSNVLKVARTHGVPDVALLSSSDIYLNPETYPIHEDDDFTRQMKYVPDGYYLSKVYAEILAETHRIEYGTNIFLPRLTSVYGPRDNFEPDTDRVVPSMFAKVMAGQEIEIWGDGSQTRTYMHVTDLVRAVLRMVEVGKHHVLNIGTSEIVTVHDLARLVCEALEEPERIRFDPARSGGRPNRTLDVGRLYDVIDFEPRSLRDGLRDTVEWYRRHRVPARAAR</sequence>
<dbReference type="InterPro" id="IPR036291">
    <property type="entry name" value="NAD(P)-bd_dom_sf"/>
</dbReference>